<protein>
    <submittedName>
        <fullName evidence="1">Uncharacterized protein</fullName>
    </submittedName>
</protein>
<dbReference type="Proteomes" id="UP000283260">
    <property type="component" value="Unassembled WGS sequence"/>
</dbReference>
<gene>
    <name evidence="1" type="ORF">BK661_12450</name>
</gene>
<proteinExistence type="predicted"/>
<comment type="caution">
    <text evidence="1">The sequence shown here is derived from an EMBL/GenBank/DDBJ whole genome shotgun (WGS) entry which is preliminary data.</text>
</comment>
<evidence type="ECO:0000313" key="2">
    <source>
        <dbReference type="Proteomes" id="UP000283260"/>
    </source>
</evidence>
<dbReference type="EMBL" id="MOBL01000010">
    <property type="protein sequence ID" value="RON33467.1"/>
    <property type="molecule type" value="Genomic_DNA"/>
</dbReference>
<reference evidence="1 2" key="1">
    <citation type="submission" date="2016-10" db="EMBL/GenBank/DDBJ databases">
        <title>Comparative genome analysis of multiple Pseudomonas spp. focuses on biocontrol and plant growth promoting traits.</title>
        <authorList>
            <person name="Tao X.-Y."/>
            <person name="Taylor C.G."/>
        </authorList>
    </citation>
    <scope>NUCLEOTIDE SEQUENCE [LARGE SCALE GENOMIC DNA]</scope>
    <source>
        <strain evidence="1 2">94G2</strain>
    </source>
</reference>
<dbReference type="RefSeq" id="WP_123497047.1">
    <property type="nucleotide sequence ID" value="NZ_JBNDKA010000001.1"/>
</dbReference>
<evidence type="ECO:0000313" key="1">
    <source>
        <dbReference type="EMBL" id="RON33467.1"/>
    </source>
</evidence>
<sequence length="168" mass="18287">MNAFAKVAMLPAVLGTCKGTIDGTGTFEAGLVEFSEAIYPPPHGEAYVMLATERAPAPAYTTKELKISFSKGFADGSYGLYPDAYTVRVLFIDSSVPAKPVIYTQYQGIARVQYDTASSTFSGEISATLENLDEDTRKTVNLKIDFEAHPTARARRIPRRPKSTGVYC</sequence>
<name>A0A423J7A4_9PSED</name>
<accession>A0A423J7A4</accession>
<dbReference type="AlphaFoldDB" id="A0A423J7A4"/>
<organism evidence="1 2">
    <name type="scientific">Pseudomonas frederiksbergensis</name>
    <dbReference type="NCBI Taxonomy" id="104087"/>
    <lineage>
        <taxon>Bacteria</taxon>
        <taxon>Pseudomonadati</taxon>
        <taxon>Pseudomonadota</taxon>
        <taxon>Gammaproteobacteria</taxon>
        <taxon>Pseudomonadales</taxon>
        <taxon>Pseudomonadaceae</taxon>
        <taxon>Pseudomonas</taxon>
    </lineage>
</organism>